<dbReference type="PROSITE" id="PS00587">
    <property type="entry name" value="GLYCOSYL_HYDROL_F17"/>
    <property type="match status" value="1"/>
</dbReference>
<keyword evidence="10" id="KW-0472">Membrane</keyword>
<dbReference type="Gene3D" id="3.20.20.80">
    <property type="entry name" value="Glycosidases"/>
    <property type="match status" value="1"/>
</dbReference>
<dbReference type="Pfam" id="PF07983">
    <property type="entry name" value="X8"/>
    <property type="match status" value="1"/>
</dbReference>
<dbReference type="GO" id="GO:0042973">
    <property type="term" value="F:glucan endo-1,3-beta-D-glucosidase activity"/>
    <property type="evidence" value="ECO:0007669"/>
    <property type="project" value="UniProtKB-EC"/>
</dbReference>
<evidence type="ECO:0000256" key="11">
    <source>
        <dbReference type="ARBA" id="ARBA00023157"/>
    </source>
</evidence>
<sequence>MGSQHFSTCFLLALCILSQGLAKGALGFACNWGTQSTHPLPPQILVRLMKDNGFNKVKLFEADPGALKALGKSGIQVMVGIPNDLLASLASNVNAAIAWVNQNVSSYISKVGVDIRYVAVGNEAFLKTYNGRFVNSTFPAIQNIQAALIKAGLGRQVKVTTPLNADVYQSDSGLPSGGNFRPDIHAQMISIIKFLSQNGGPLTFNIYPFLSMDADPNFPKEFAFFDGSAAPLVDGSITYTNVFDANFDTLISALEKNGFGQMPVIIGEVGWPTDGTANANIKNAQRFNQGLIDRIVKRQGSPKRSTPPDIYVFGFIDEDKKSIEPGPFERHWGFFNFDGSIKYPLNMGGGKSLVAAKGVRYLPKQWCVMSSQANPQDPGYADSISKACTYADCTSLSPGASCSGLDTKGNASYAFNMYYQAMDQRKDACQFNGLSMITNINPSPPQSTCQFKIMIDLGKHEKTSTSLAAPKWNIIDSMVMLVSSFMFTLMLSLCT</sequence>
<dbReference type="GO" id="GO:0005886">
    <property type="term" value="C:plasma membrane"/>
    <property type="evidence" value="ECO:0007669"/>
    <property type="project" value="UniProtKB-SubCell"/>
</dbReference>
<evidence type="ECO:0000256" key="2">
    <source>
        <dbReference type="ARBA" id="ARBA00004609"/>
    </source>
</evidence>
<evidence type="ECO:0000256" key="3">
    <source>
        <dbReference type="ARBA" id="ARBA00008773"/>
    </source>
</evidence>
<evidence type="ECO:0000256" key="19">
    <source>
        <dbReference type="SAM" id="SignalP"/>
    </source>
</evidence>
<organism evidence="21 22">
    <name type="scientific">Abrus precatorius</name>
    <name type="common">Indian licorice</name>
    <name type="synonym">Glycine abrus</name>
    <dbReference type="NCBI Taxonomy" id="3816"/>
    <lineage>
        <taxon>Eukaryota</taxon>
        <taxon>Viridiplantae</taxon>
        <taxon>Streptophyta</taxon>
        <taxon>Embryophyta</taxon>
        <taxon>Tracheophyta</taxon>
        <taxon>Spermatophyta</taxon>
        <taxon>Magnoliopsida</taxon>
        <taxon>eudicotyledons</taxon>
        <taxon>Gunneridae</taxon>
        <taxon>Pentapetalae</taxon>
        <taxon>rosids</taxon>
        <taxon>fabids</taxon>
        <taxon>Fabales</taxon>
        <taxon>Fabaceae</taxon>
        <taxon>Papilionoideae</taxon>
        <taxon>50 kb inversion clade</taxon>
        <taxon>NPAAA clade</taxon>
        <taxon>indigoferoid/millettioid clade</taxon>
        <taxon>Abreae</taxon>
        <taxon>Abrus</taxon>
    </lineage>
</organism>
<dbReference type="InterPro" id="IPR012946">
    <property type="entry name" value="X8"/>
</dbReference>
<evidence type="ECO:0000256" key="12">
    <source>
        <dbReference type="ARBA" id="ARBA00023180"/>
    </source>
</evidence>
<dbReference type="GO" id="GO:0098552">
    <property type="term" value="C:side of membrane"/>
    <property type="evidence" value="ECO:0007669"/>
    <property type="project" value="UniProtKB-KW"/>
</dbReference>
<evidence type="ECO:0000256" key="6">
    <source>
        <dbReference type="ARBA" id="ARBA00022622"/>
    </source>
</evidence>
<gene>
    <name evidence="22" type="primary">LOC113874713</name>
</gene>
<evidence type="ECO:0000256" key="14">
    <source>
        <dbReference type="ARBA" id="ARBA00023295"/>
    </source>
</evidence>
<dbReference type="Proteomes" id="UP000694853">
    <property type="component" value="Unplaced"/>
</dbReference>
<keyword evidence="12" id="KW-0325">Glycoprotein</keyword>
<dbReference type="RefSeq" id="XP_027368728.1">
    <property type="nucleotide sequence ID" value="XM_027512927.1"/>
</dbReference>
<protein>
    <recommendedName>
        <fullName evidence="4">glucan endo-1,3-beta-D-glucosidase</fullName>
        <ecNumber evidence="4">3.2.1.39</ecNumber>
    </recommendedName>
    <alternativeName>
        <fullName evidence="15">(1-&gt;3)-beta-glucan endohydrolase</fullName>
    </alternativeName>
    <alternativeName>
        <fullName evidence="16">Beta-1,3-endoglucanase</fullName>
    </alternativeName>
</protein>
<dbReference type="GO" id="GO:0006952">
    <property type="term" value="P:defense response"/>
    <property type="evidence" value="ECO:0007669"/>
    <property type="project" value="UniProtKB-KW"/>
</dbReference>
<dbReference type="AlphaFoldDB" id="A0A8B8MLE6"/>
<dbReference type="InterPro" id="IPR017853">
    <property type="entry name" value="GH"/>
</dbReference>
<evidence type="ECO:0000256" key="15">
    <source>
        <dbReference type="ARBA" id="ARBA00033335"/>
    </source>
</evidence>
<dbReference type="FunFam" id="1.20.58.1040:FF:000002">
    <property type="entry name" value="Glucan endo-1,3-beta-glucosidase 8"/>
    <property type="match status" value="1"/>
</dbReference>
<dbReference type="SMART" id="SM00768">
    <property type="entry name" value="X8"/>
    <property type="match status" value="1"/>
</dbReference>
<evidence type="ECO:0000313" key="21">
    <source>
        <dbReference type="Proteomes" id="UP000694853"/>
    </source>
</evidence>
<feature type="signal peptide" evidence="19">
    <location>
        <begin position="1"/>
        <end position="22"/>
    </location>
</feature>
<reference evidence="22" key="2">
    <citation type="submission" date="2025-08" db="UniProtKB">
        <authorList>
            <consortium name="RefSeq"/>
        </authorList>
    </citation>
    <scope>IDENTIFICATION</scope>
    <source>
        <tissue evidence="22">Young leaves</tissue>
    </source>
</reference>
<dbReference type="GO" id="GO:0005975">
    <property type="term" value="P:carbohydrate metabolic process"/>
    <property type="evidence" value="ECO:0007669"/>
    <property type="project" value="InterPro"/>
</dbReference>
<dbReference type="Gene3D" id="1.20.58.1040">
    <property type="match status" value="1"/>
</dbReference>
<dbReference type="KEGG" id="aprc:113874713"/>
<keyword evidence="13" id="KW-0449">Lipoprotein</keyword>
<evidence type="ECO:0000256" key="4">
    <source>
        <dbReference type="ARBA" id="ARBA00012780"/>
    </source>
</evidence>
<dbReference type="OrthoDB" id="1293114at2759"/>
<dbReference type="InterPro" id="IPR044965">
    <property type="entry name" value="Glyco_hydro_17_plant"/>
</dbReference>
<accession>A0A8B8MLE6</accession>
<keyword evidence="11" id="KW-1015">Disulfide bond</keyword>
<evidence type="ECO:0000256" key="16">
    <source>
        <dbReference type="ARBA" id="ARBA00033417"/>
    </source>
</evidence>
<name>A0A8B8MLE6_ABRPR</name>
<evidence type="ECO:0000256" key="10">
    <source>
        <dbReference type="ARBA" id="ARBA00023136"/>
    </source>
</evidence>
<feature type="chain" id="PRO_5034450852" description="glucan endo-1,3-beta-D-glucosidase" evidence="19">
    <location>
        <begin position="23"/>
        <end position="495"/>
    </location>
</feature>
<feature type="domain" description="X8" evidence="20">
    <location>
        <begin position="365"/>
        <end position="451"/>
    </location>
</feature>
<evidence type="ECO:0000256" key="5">
    <source>
        <dbReference type="ARBA" id="ARBA00022475"/>
    </source>
</evidence>
<reference evidence="21" key="1">
    <citation type="journal article" date="2019" name="Toxins">
        <title>Detection of Abrin-Like and Prepropulchellin-Like Toxin Genes and Transcripts Using Whole Genome Sequencing and Full-Length Transcript Sequencing of Abrus precatorius.</title>
        <authorList>
            <person name="Hovde B.T."/>
            <person name="Daligault H.E."/>
            <person name="Hanschen E.R."/>
            <person name="Kunde Y.A."/>
            <person name="Johnson M.B."/>
            <person name="Starkenburg S.R."/>
            <person name="Johnson S.L."/>
        </authorList>
    </citation>
    <scope>NUCLEOTIDE SEQUENCE [LARGE SCALE GENOMIC DNA]</scope>
</reference>
<evidence type="ECO:0000256" key="8">
    <source>
        <dbReference type="ARBA" id="ARBA00022801"/>
    </source>
</evidence>
<keyword evidence="9" id="KW-0611">Plant defense</keyword>
<evidence type="ECO:0000256" key="18">
    <source>
        <dbReference type="RuleBase" id="RU004336"/>
    </source>
</evidence>
<evidence type="ECO:0000313" key="22">
    <source>
        <dbReference type="RefSeq" id="XP_027368728.1"/>
    </source>
</evidence>
<dbReference type="FunFam" id="3.20.20.80:FF:000008">
    <property type="entry name" value="Glucan endo-1,3-beta-glucosidase 5"/>
    <property type="match status" value="1"/>
</dbReference>
<keyword evidence="21" id="KW-1185">Reference proteome</keyword>
<evidence type="ECO:0000256" key="9">
    <source>
        <dbReference type="ARBA" id="ARBA00022821"/>
    </source>
</evidence>
<dbReference type="PANTHER" id="PTHR32227">
    <property type="entry name" value="GLUCAN ENDO-1,3-BETA-GLUCOSIDASE BG1-RELATED-RELATED"/>
    <property type="match status" value="1"/>
</dbReference>
<evidence type="ECO:0000256" key="1">
    <source>
        <dbReference type="ARBA" id="ARBA00000382"/>
    </source>
</evidence>
<dbReference type="InterPro" id="IPR000490">
    <property type="entry name" value="Glyco_hydro_17"/>
</dbReference>
<keyword evidence="8 18" id="KW-0378">Hydrolase</keyword>
<dbReference type="EC" id="3.2.1.39" evidence="4"/>
<evidence type="ECO:0000259" key="20">
    <source>
        <dbReference type="SMART" id="SM00768"/>
    </source>
</evidence>
<evidence type="ECO:0000256" key="13">
    <source>
        <dbReference type="ARBA" id="ARBA00023288"/>
    </source>
</evidence>
<keyword evidence="6" id="KW-0336">GPI-anchor</keyword>
<keyword evidence="14 18" id="KW-0326">Glycosidase</keyword>
<evidence type="ECO:0000256" key="17">
    <source>
        <dbReference type="RuleBase" id="RU004335"/>
    </source>
</evidence>
<proteinExistence type="inferred from homology"/>
<dbReference type="GeneID" id="113874713"/>
<dbReference type="Pfam" id="PF00332">
    <property type="entry name" value="Glyco_hydro_17"/>
    <property type="match status" value="1"/>
</dbReference>
<evidence type="ECO:0000256" key="7">
    <source>
        <dbReference type="ARBA" id="ARBA00022729"/>
    </source>
</evidence>
<keyword evidence="5" id="KW-1003">Cell membrane</keyword>
<comment type="subcellular location">
    <subcellularLocation>
        <location evidence="2">Cell membrane</location>
        <topology evidence="2">Lipid-anchor</topology>
        <topology evidence="2">GPI-anchor</topology>
    </subcellularLocation>
</comment>
<comment type="catalytic activity">
    <reaction evidence="1">
        <text>Hydrolysis of (1-&gt;3)-beta-D-glucosidic linkages in (1-&gt;3)-beta-D-glucans.</text>
        <dbReference type="EC" id="3.2.1.39"/>
    </reaction>
</comment>
<comment type="similarity">
    <text evidence="3 17">Belongs to the glycosyl hydrolase 17 family.</text>
</comment>
<dbReference type="SUPFAM" id="SSF51445">
    <property type="entry name" value="(Trans)glycosidases"/>
    <property type="match status" value="1"/>
</dbReference>
<keyword evidence="7 19" id="KW-0732">Signal</keyword>